<evidence type="ECO:0000256" key="1">
    <source>
        <dbReference type="SAM" id="MobiDB-lite"/>
    </source>
</evidence>
<feature type="region of interest" description="Disordered" evidence="1">
    <location>
        <begin position="1"/>
        <end position="137"/>
    </location>
</feature>
<proteinExistence type="predicted"/>
<evidence type="ECO:0000313" key="3">
    <source>
        <dbReference type="Proteomes" id="UP000034616"/>
    </source>
</evidence>
<organism evidence="2 3">
    <name type="scientific">Candidatus Uhrbacteria bacterium GW2011_GWC2_41_11</name>
    <dbReference type="NCBI Taxonomy" id="1618985"/>
    <lineage>
        <taxon>Bacteria</taxon>
        <taxon>Candidatus Uhriibacteriota</taxon>
    </lineage>
</organism>
<protein>
    <submittedName>
        <fullName evidence="2">Uncharacterized protein</fullName>
    </submittedName>
</protein>
<reference evidence="2 3" key="1">
    <citation type="journal article" date="2015" name="Nature">
        <title>rRNA introns, odd ribosomes, and small enigmatic genomes across a large radiation of phyla.</title>
        <authorList>
            <person name="Brown C.T."/>
            <person name="Hug L.A."/>
            <person name="Thomas B.C."/>
            <person name="Sharon I."/>
            <person name="Castelle C.J."/>
            <person name="Singh A."/>
            <person name="Wilkins M.J."/>
            <person name="Williams K.H."/>
            <person name="Banfield J.F."/>
        </authorList>
    </citation>
    <scope>NUCLEOTIDE SEQUENCE [LARGE SCALE GENOMIC DNA]</scope>
</reference>
<feature type="non-terminal residue" evidence="2">
    <location>
        <position position="1"/>
    </location>
</feature>
<dbReference type="AlphaFoldDB" id="A0A0G0UAY9"/>
<feature type="compositionally biased region" description="Basic and acidic residues" evidence="1">
    <location>
        <begin position="112"/>
        <end position="136"/>
    </location>
</feature>
<dbReference type="EMBL" id="LCAH01000019">
    <property type="protein sequence ID" value="KKR86134.1"/>
    <property type="molecule type" value="Genomic_DNA"/>
</dbReference>
<sequence length="239" mass="26725">GRREPDLGLPGMLLRRADPPRHPVPVDGVRCPEPGPPQVLRARQGRDREPMALHERDGPAPLGEHGESDDLDVAEDPQRRRPDRGAVLQGRPRRRGARCNVPRRSRYLLRPGQDHPVRPGLRDARGDDRQGGDEQNGRLFISRHPRFRLQHHDPPVCEVAENPGGCEDECDGEDPVSDRDELFLCRGRYRSELCHRHDGPECLRSCRTADSTTSMGAQPGRAHGHDLDAVPGGYPLEIL</sequence>
<evidence type="ECO:0000313" key="2">
    <source>
        <dbReference type="EMBL" id="KKR86134.1"/>
    </source>
</evidence>
<accession>A0A0G0UAY9</accession>
<comment type="caution">
    <text evidence="2">The sequence shown here is derived from an EMBL/GenBank/DDBJ whole genome shotgun (WGS) entry which is preliminary data.</text>
</comment>
<gene>
    <name evidence="2" type="ORF">UU35_C0019G0014</name>
</gene>
<dbReference type="Proteomes" id="UP000034616">
    <property type="component" value="Unassembled WGS sequence"/>
</dbReference>
<feature type="compositionally biased region" description="Basic and acidic residues" evidence="1">
    <location>
        <begin position="44"/>
        <end position="68"/>
    </location>
</feature>
<name>A0A0G0UAY9_9BACT</name>
<feature type="compositionally biased region" description="Basic residues" evidence="1">
    <location>
        <begin position="91"/>
        <end position="107"/>
    </location>
</feature>